<dbReference type="Pfam" id="PF00593">
    <property type="entry name" value="TonB_dep_Rec_b-barrel"/>
    <property type="match status" value="1"/>
</dbReference>
<proteinExistence type="inferred from homology"/>
<evidence type="ECO:0000256" key="7">
    <source>
        <dbReference type="ARBA" id="ARBA00023237"/>
    </source>
</evidence>
<evidence type="ECO:0000259" key="10">
    <source>
        <dbReference type="Pfam" id="PF00593"/>
    </source>
</evidence>
<dbReference type="Pfam" id="PF07715">
    <property type="entry name" value="Plug"/>
    <property type="match status" value="1"/>
</dbReference>
<feature type="domain" description="TonB-dependent receptor-like beta-barrel" evidence="10">
    <location>
        <begin position="359"/>
        <end position="785"/>
    </location>
</feature>
<dbReference type="Gene3D" id="2.170.130.10">
    <property type="entry name" value="TonB-dependent receptor, plug domain"/>
    <property type="match status" value="1"/>
</dbReference>
<dbReference type="EMBL" id="JAPFQN010000005">
    <property type="protein sequence ID" value="MCX2744053.1"/>
    <property type="molecule type" value="Genomic_DNA"/>
</dbReference>
<feature type="domain" description="TonB-dependent receptor plug" evidence="11">
    <location>
        <begin position="136"/>
        <end position="236"/>
    </location>
</feature>
<evidence type="ECO:0000313" key="13">
    <source>
        <dbReference type="Proteomes" id="UP001209885"/>
    </source>
</evidence>
<dbReference type="InterPro" id="IPR008969">
    <property type="entry name" value="CarboxyPept-like_regulatory"/>
</dbReference>
<keyword evidence="6 8" id="KW-0472">Membrane</keyword>
<dbReference type="Pfam" id="PF13715">
    <property type="entry name" value="CarbopepD_reg_2"/>
    <property type="match status" value="1"/>
</dbReference>
<dbReference type="SUPFAM" id="SSF56935">
    <property type="entry name" value="Porins"/>
    <property type="match status" value="1"/>
</dbReference>
<dbReference type="InterPro" id="IPR036942">
    <property type="entry name" value="Beta-barrel_TonB_sf"/>
</dbReference>
<evidence type="ECO:0000256" key="4">
    <source>
        <dbReference type="ARBA" id="ARBA00022692"/>
    </source>
</evidence>
<dbReference type="PROSITE" id="PS52016">
    <property type="entry name" value="TONB_DEPENDENT_REC_3"/>
    <property type="match status" value="1"/>
</dbReference>
<name>A0ABT3RQI1_9BACT</name>
<keyword evidence="7 8" id="KW-0998">Cell outer membrane</keyword>
<keyword evidence="5 9" id="KW-0798">TonB box</keyword>
<gene>
    <name evidence="12" type="ORF">OO013_09265</name>
</gene>
<evidence type="ECO:0000256" key="5">
    <source>
        <dbReference type="ARBA" id="ARBA00023077"/>
    </source>
</evidence>
<keyword evidence="12" id="KW-0675">Receptor</keyword>
<dbReference type="Gene3D" id="2.60.40.1120">
    <property type="entry name" value="Carboxypeptidase-like, regulatory domain"/>
    <property type="match status" value="1"/>
</dbReference>
<dbReference type="RefSeq" id="WP_266056520.1">
    <property type="nucleotide sequence ID" value="NZ_JAPFQN010000005.1"/>
</dbReference>
<keyword evidence="2 8" id="KW-0813">Transport</keyword>
<comment type="caution">
    <text evidence="12">The sequence shown here is derived from an EMBL/GenBank/DDBJ whole genome shotgun (WGS) entry which is preliminary data.</text>
</comment>
<dbReference type="Proteomes" id="UP001209885">
    <property type="component" value="Unassembled WGS sequence"/>
</dbReference>
<evidence type="ECO:0000256" key="1">
    <source>
        <dbReference type="ARBA" id="ARBA00004571"/>
    </source>
</evidence>
<dbReference type="InterPro" id="IPR039426">
    <property type="entry name" value="TonB-dep_rcpt-like"/>
</dbReference>
<dbReference type="PANTHER" id="PTHR30069">
    <property type="entry name" value="TONB-DEPENDENT OUTER MEMBRANE RECEPTOR"/>
    <property type="match status" value="1"/>
</dbReference>
<keyword evidence="4 8" id="KW-0812">Transmembrane</keyword>
<evidence type="ECO:0000313" key="12">
    <source>
        <dbReference type="EMBL" id="MCX2744053.1"/>
    </source>
</evidence>
<comment type="subcellular location">
    <subcellularLocation>
        <location evidence="1 8">Cell outer membrane</location>
        <topology evidence="1 8">Multi-pass membrane protein</topology>
    </subcellularLocation>
</comment>
<evidence type="ECO:0000256" key="2">
    <source>
        <dbReference type="ARBA" id="ARBA00022448"/>
    </source>
</evidence>
<dbReference type="InterPro" id="IPR012910">
    <property type="entry name" value="Plug_dom"/>
</dbReference>
<dbReference type="InterPro" id="IPR000531">
    <property type="entry name" value="Beta-barrel_TonB"/>
</dbReference>
<organism evidence="12 13">
    <name type="scientific">Mangrovivirga halotolerans</name>
    <dbReference type="NCBI Taxonomy" id="2993936"/>
    <lineage>
        <taxon>Bacteria</taxon>
        <taxon>Pseudomonadati</taxon>
        <taxon>Bacteroidota</taxon>
        <taxon>Cytophagia</taxon>
        <taxon>Cytophagales</taxon>
        <taxon>Mangrovivirgaceae</taxon>
        <taxon>Mangrovivirga</taxon>
    </lineage>
</organism>
<dbReference type="Gene3D" id="2.40.170.20">
    <property type="entry name" value="TonB-dependent receptor, beta-barrel domain"/>
    <property type="match status" value="1"/>
</dbReference>
<keyword evidence="3 8" id="KW-1134">Transmembrane beta strand</keyword>
<evidence type="ECO:0000256" key="9">
    <source>
        <dbReference type="RuleBase" id="RU003357"/>
    </source>
</evidence>
<evidence type="ECO:0000256" key="3">
    <source>
        <dbReference type="ARBA" id="ARBA00022452"/>
    </source>
</evidence>
<accession>A0ABT3RQI1</accession>
<reference evidence="12 13" key="1">
    <citation type="submission" date="2022-11" db="EMBL/GenBank/DDBJ databases">
        <title>The characterization of three novel Bacteroidetes species and genomic analysis of their roles in tidal elemental geochemical cycles.</title>
        <authorList>
            <person name="Ma K."/>
        </authorList>
    </citation>
    <scope>NUCLEOTIDE SEQUENCE [LARGE SCALE GENOMIC DNA]</scope>
    <source>
        <strain evidence="12 13">M17</strain>
    </source>
</reference>
<dbReference type="PANTHER" id="PTHR30069:SF40">
    <property type="entry name" value="TONB-DEPENDENT RECEPTOR NMB0964-RELATED"/>
    <property type="match status" value="1"/>
</dbReference>
<evidence type="ECO:0000259" key="11">
    <source>
        <dbReference type="Pfam" id="PF07715"/>
    </source>
</evidence>
<sequence>MSKESAKSAMLNKSRSIVVIIVILISFSTLLGQNKNCDFFVEGTVYDLNTGEPLPYATVTIKDTQKGTVADEQGYFLIKNLCEEEFDLVISHVGYKTLIHHHDAYHEKPDIYLAAESEYLKGVTVEGQKNVGAYQTQTVEIVDKSVIENSVGTTLGKISSSLPGVSMISTGTNIAKPMIHGLYGNRILILNNGVRHAFQNWGKDHAPEIDLSVVDKITVVKGASSVRYGSEAMGGVILIESDQPELHEKLKGEVTLKGETNGKGYGGELSLSSGGHRLAANISGNYYRRGDMNSPDYNLTNSGMEEIGGKAMIRYHKERFDVNGIVSYVDQKAGIVKGSVVGNLEDLQNAMENEPPEGTTDFSYDINTPRQEGNHLLTKIQASQNFSDNLITGFYSYQLNKRKEFDIRRGTNNDIPSIDLELNTHQVEVNLMHEKIIGLEGNVGMQWIYQDNNNLEGTNTTPFVPNYQNTSFGFYMTESKSFENNSMFEFGLRYDYSFLSVLGRDFNQNIFSGDLELNNFSLNVGYQKDIENFSIKINAGTAWRPPNVAELYSFGKHQTSVITYGLLRYTLDENFFPVTENVLDPADKNIGAEKAYTFNTSLRYAIKNWKIDLNLFANYITDYIYEKPAGITETVRGAFPIYIYSRTDAIIPGINGRANVDFGNFGYSSIRFDYTYGQNLDDGSAFIDIPPFRLNFSYNKEIDDVWIFNKITSSIELEHVFRQNNAPRTITPQEFIDAENNNTDIFNGDFSIFDFKDAPKAYTLLNFDVLATIKSQFFIRFSVENIMNTDYRIYTDRIRYYADEPGVNFKASVNYRF</sequence>
<evidence type="ECO:0000256" key="8">
    <source>
        <dbReference type="PROSITE-ProRule" id="PRU01360"/>
    </source>
</evidence>
<keyword evidence="13" id="KW-1185">Reference proteome</keyword>
<dbReference type="SUPFAM" id="SSF49464">
    <property type="entry name" value="Carboxypeptidase regulatory domain-like"/>
    <property type="match status" value="1"/>
</dbReference>
<dbReference type="InterPro" id="IPR037066">
    <property type="entry name" value="Plug_dom_sf"/>
</dbReference>
<comment type="similarity">
    <text evidence="8 9">Belongs to the TonB-dependent receptor family.</text>
</comment>
<protein>
    <submittedName>
        <fullName evidence="12">TonB-dependent receptor</fullName>
    </submittedName>
</protein>
<evidence type="ECO:0000256" key="6">
    <source>
        <dbReference type="ARBA" id="ARBA00023136"/>
    </source>
</evidence>